<feature type="domain" description="TonB-dependent receptor plug" evidence="13">
    <location>
        <begin position="43"/>
        <end position="136"/>
    </location>
</feature>
<keyword evidence="7 10" id="KW-0472">Membrane</keyword>
<dbReference type="PANTHER" id="PTHR30069:SF29">
    <property type="entry name" value="HEMOGLOBIN AND HEMOGLOBIN-HAPTOGLOBIN-BINDING PROTEIN 1-RELATED"/>
    <property type="match status" value="1"/>
</dbReference>
<keyword evidence="4 10" id="KW-0812">Transmembrane</keyword>
<dbReference type="Pfam" id="PF07715">
    <property type="entry name" value="Plug"/>
    <property type="match status" value="1"/>
</dbReference>
<dbReference type="InterPro" id="IPR012910">
    <property type="entry name" value="Plug_dom"/>
</dbReference>
<gene>
    <name evidence="14" type="ORF">DJ017_15710</name>
</gene>
<comment type="subcellular location">
    <subcellularLocation>
        <location evidence="1 10">Cell outer membrane</location>
        <topology evidence="1 10">Multi-pass membrane protein</topology>
    </subcellularLocation>
</comment>
<evidence type="ECO:0000256" key="8">
    <source>
        <dbReference type="ARBA" id="ARBA00023170"/>
    </source>
</evidence>
<evidence type="ECO:0000256" key="10">
    <source>
        <dbReference type="PROSITE-ProRule" id="PRU01360"/>
    </source>
</evidence>
<dbReference type="Proteomes" id="UP000249254">
    <property type="component" value="Unassembled WGS sequence"/>
</dbReference>
<keyword evidence="2 10" id="KW-0813">Transport</keyword>
<proteinExistence type="inferred from homology"/>
<dbReference type="PANTHER" id="PTHR30069">
    <property type="entry name" value="TONB-DEPENDENT OUTER MEMBRANE RECEPTOR"/>
    <property type="match status" value="1"/>
</dbReference>
<sequence length="667" mass="69484">MPTDLPPQNQVEMVVVYPPRLAPLGGEAAFSAVQIGPQILKTTPRLDEALKRVPGVSLFRRTGSLAANPTTQGLSLRAIAPSGAGRALVTLDGAPQNDPFGGWVIWTALPPEGLDGATVVRGAGAGPYGAGALTGVVALQEKGAGEGLAALDVSAAERGTYRIAAAGGAPGLLVVGEAETSDGYVPVRGARAGAADTPLTLRDESLSFRAQHELGDGVQAAARLGAYEERRGAGLRGARSIASGASATVTLARPASEGVGGWRLQLWARASDLQNSSVAVAASRATTTPANDQYSTPAQGFGLNAALQGKAGAVSWESGVDVRLARGTEYERFRVMNGLYTRGREAGGETLVGGVYLEGAYDQAPWIVTGGVRVDGWSSSKAKRREWDLATGATTLDQHAKDASGTTPTARLGVRYALTPAIWLRGAAYAGFRPPTLNELHRPFRVGNDITEANPNLKPEILQGVEAGLGGEGAVRWSGTLFYNWLKDPITNVTIGIGPGTFPTAGFIPAGGTLRQRQNAGEIKAYGFEGEVSGEVSAALGWRAAVSATHARVDGGASAPQLTGLRPAQTPNLTVTAGLDWRPLEKLRLNADLRYESARFEDDLNSRKLRAGTQLDLRAGWGVAEASEVYLAVDNAADAKLEVGQTADGVTSLSAPRTVRVGFAYRR</sequence>
<dbReference type="AlphaFoldDB" id="A0A328ALP3"/>
<dbReference type="InterPro" id="IPR037066">
    <property type="entry name" value="Plug_dom_sf"/>
</dbReference>
<dbReference type="SUPFAM" id="SSF56935">
    <property type="entry name" value="Porins"/>
    <property type="match status" value="1"/>
</dbReference>
<keyword evidence="8 14" id="KW-0675">Receptor</keyword>
<evidence type="ECO:0000259" key="13">
    <source>
        <dbReference type="Pfam" id="PF07715"/>
    </source>
</evidence>
<evidence type="ECO:0000313" key="15">
    <source>
        <dbReference type="Proteomes" id="UP000249254"/>
    </source>
</evidence>
<organism evidence="14 15">
    <name type="scientific">Phenylobacterium soli</name>
    <dbReference type="NCBI Taxonomy" id="2170551"/>
    <lineage>
        <taxon>Bacteria</taxon>
        <taxon>Pseudomonadati</taxon>
        <taxon>Pseudomonadota</taxon>
        <taxon>Alphaproteobacteria</taxon>
        <taxon>Caulobacterales</taxon>
        <taxon>Caulobacteraceae</taxon>
        <taxon>Phenylobacterium</taxon>
    </lineage>
</organism>
<comment type="similarity">
    <text evidence="10 11">Belongs to the TonB-dependent receptor family.</text>
</comment>
<dbReference type="EMBL" id="QFYQ01000001">
    <property type="protein sequence ID" value="RAK55852.1"/>
    <property type="molecule type" value="Genomic_DNA"/>
</dbReference>
<keyword evidence="3 10" id="KW-1134">Transmembrane beta strand</keyword>
<accession>A0A328ALP3</accession>
<protein>
    <submittedName>
        <fullName evidence="14">TonB-dependent receptor</fullName>
    </submittedName>
</protein>
<dbReference type="Pfam" id="PF00593">
    <property type="entry name" value="TonB_dep_Rec_b-barrel"/>
    <property type="match status" value="1"/>
</dbReference>
<dbReference type="Gene3D" id="2.170.130.10">
    <property type="entry name" value="TonB-dependent receptor, plug domain"/>
    <property type="match status" value="1"/>
</dbReference>
<keyword evidence="15" id="KW-1185">Reference proteome</keyword>
<dbReference type="GO" id="GO:0015344">
    <property type="term" value="F:siderophore uptake transmembrane transporter activity"/>
    <property type="evidence" value="ECO:0007669"/>
    <property type="project" value="TreeGrafter"/>
</dbReference>
<evidence type="ECO:0000256" key="4">
    <source>
        <dbReference type="ARBA" id="ARBA00022692"/>
    </source>
</evidence>
<dbReference type="InterPro" id="IPR036942">
    <property type="entry name" value="Beta-barrel_TonB_sf"/>
</dbReference>
<evidence type="ECO:0000256" key="11">
    <source>
        <dbReference type="RuleBase" id="RU003357"/>
    </source>
</evidence>
<keyword evidence="9 10" id="KW-0998">Cell outer membrane</keyword>
<evidence type="ECO:0000256" key="6">
    <source>
        <dbReference type="ARBA" id="ARBA00023077"/>
    </source>
</evidence>
<dbReference type="RefSeq" id="WP_111529600.1">
    <property type="nucleotide sequence ID" value="NZ_JBHRSG010000003.1"/>
</dbReference>
<evidence type="ECO:0000256" key="5">
    <source>
        <dbReference type="ARBA" id="ARBA00022729"/>
    </source>
</evidence>
<dbReference type="GO" id="GO:0044718">
    <property type="term" value="P:siderophore transmembrane transport"/>
    <property type="evidence" value="ECO:0007669"/>
    <property type="project" value="TreeGrafter"/>
</dbReference>
<evidence type="ECO:0000256" key="7">
    <source>
        <dbReference type="ARBA" id="ARBA00023136"/>
    </source>
</evidence>
<dbReference type="InterPro" id="IPR000531">
    <property type="entry name" value="Beta-barrel_TonB"/>
</dbReference>
<evidence type="ECO:0000256" key="9">
    <source>
        <dbReference type="ARBA" id="ARBA00023237"/>
    </source>
</evidence>
<comment type="caution">
    <text evidence="14">The sequence shown here is derived from an EMBL/GenBank/DDBJ whole genome shotgun (WGS) entry which is preliminary data.</text>
</comment>
<keyword evidence="6 11" id="KW-0798">TonB box</keyword>
<dbReference type="OrthoDB" id="7374174at2"/>
<evidence type="ECO:0000313" key="14">
    <source>
        <dbReference type="EMBL" id="RAK55852.1"/>
    </source>
</evidence>
<dbReference type="Gene3D" id="2.40.170.20">
    <property type="entry name" value="TonB-dependent receptor, beta-barrel domain"/>
    <property type="match status" value="1"/>
</dbReference>
<evidence type="ECO:0000259" key="12">
    <source>
        <dbReference type="Pfam" id="PF00593"/>
    </source>
</evidence>
<dbReference type="PROSITE" id="PS52016">
    <property type="entry name" value="TONB_DEPENDENT_REC_3"/>
    <property type="match status" value="1"/>
</dbReference>
<dbReference type="GO" id="GO:0009279">
    <property type="term" value="C:cell outer membrane"/>
    <property type="evidence" value="ECO:0007669"/>
    <property type="project" value="UniProtKB-SubCell"/>
</dbReference>
<keyword evidence="5" id="KW-0732">Signal</keyword>
<dbReference type="InterPro" id="IPR039426">
    <property type="entry name" value="TonB-dep_rcpt-like"/>
</dbReference>
<evidence type="ECO:0000256" key="1">
    <source>
        <dbReference type="ARBA" id="ARBA00004571"/>
    </source>
</evidence>
<name>A0A328ALP3_9CAUL</name>
<evidence type="ECO:0000256" key="2">
    <source>
        <dbReference type="ARBA" id="ARBA00022448"/>
    </source>
</evidence>
<feature type="domain" description="TonB-dependent receptor-like beta-barrel" evidence="12">
    <location>
        <begin position="257"/>
        <end position="635"/>
    </location>
</feature>
<evidence type="ECO:0000256" key="3">
    <source>
        <dbReference type="ARBA" id="ARBA00022452"/>
    </source>
</evidence>
<reference evidence="15" key="1">
    <citation type="submission" date="2018-05" db="EMBL/GenBank/DDBJ databases">
        <authorList>
            <person name="Li X."/>
        </authorList>
    </citation>
    <scope>NUCLEOTIDE SEQUENCE [LARGE SCALE GENOMIC DNA]</scope>
    <source>
        <strain evidence="15">LX32</strain>
    </source>
</reference>